<dbReference type="RefSeq" id="WP_171600117.1">
    <property type="nucleotide sequence ID" value="NZ_CP054022.1"/>
</dbReference>
<accession>A0ABX6PNS0</accession>
<evidence type="ECO:0000313" key="2">
    <source>
        <dbReference type="EMBL" id="QKK20276.1"/>
    </source>
</evidence>
<dbReference type="EMBL" id="CP054022">
    <property type="protein sequence ID" value="QKK20276.1"/>
    <property type="molecule type" value="Genomic_DNA"/>
</dbReference>
<evidence type="ECO:0000256" key="1">
    <source>
        <dbReference type="SAM" id="MobiDB-lite"/>
    </source>
</evidence>
<keyword evidence="2" id="KW-0614">Plasmid</keyword>
<proteinExistence type="predicted"/>
<geneLocation type="plasmid" evidence="2 3">
    <name>pPR12A201</name>
</geneLocation>
<name>A0ABX6PNS0_9HYPH</name>
<reference evidence="2 3" key="1">
    <citation type="submission" date="2020-05" db="EMBL/GenBank/DDBJ databases">
        <title>Genome sequences of pea root nodulating Rhizobium spp.</title>
        <authorList>
            <person name="Rahi P."/>
        </authorList>
    </citation>
    <scope>NUCLEOTIDE SEQUENCE [LARGE SCALE GENOMIC DNA]</scope>
    <source>
        <strain evidence="3">JKLM 12A2</strain>
        <plasmid evidence="2 3">pPR12A201</plasmid>
    </source>
</reference>
<dbReference type="Proteomes" id="UP000305673">
    <property type="component" value="Plasmid pPR12A201"/>
</dbReference>
<keyword evidence="3" id="KW-1185">Reference proteome</keyword>
<sequence length="47" mass="5307">MKRNSIDTRSDKRYLRHTTKSRIERSPGAGRVSVRGGGDCGDHHAKR</sequence>
<gene>
    <name evidence="2" type="ORF">FFM53_028020</name>
</gene>
<protein>
    <submittedName>
        <fullName evidence="2">Uncharacterized protein</fullName>
    </submittedName>
</protein>
<feature type="region of interest" description="Disordered" evidence="1">
    <location>
        <begin position="1"/>
        <end position="47"/>
    </location>
</feature>
<feature type="compositionally biased region" description="Basic and acidic residues" evidence="1">
    <location>
        <begin position="1"/>
        <end position="13"/>
    </location>
</feature>
<organism evidence="2 3">
    <name type="scientific">Rhizobium indicum</name>
    <dbReference type="NCBI Taxonomy" id="2583231"/>
    <lineage>
        <taxon>Bacteria</taxon>
        <taxon>Pseudomonadati</taxon>
        <taxon>Pseudomonadota</taxon>
        <taxon>Alphaproteobacteria</taxon>
        <taxon>Hyphomicrobiales</taxon>
        <taxon>Rhizobiaceae</taxon>
        <taxon>Rhizobium/Agrobacterium group</taxon>
        <taxon>Rhizobium</taxon>
    </lineage>
</organism>
<evidence type="ECO:0000313" key="3">
    <source>
        <dbReference type="Proteomes" id="UP000305673"/>
    </source>
</evidence>